<proteinExistence type="predicted"/>
<sequence>MKAYKSVYDVANTTAEEMLERVSNVNDIKHYYKTKLGTKDMQFCIDFARIIKNIEKSIEYDV</sequence>
<accession>A0A0B7MQD5</accession>
<keyword evidence="2" id="KW-1185">Reference proteome</keyword>
<evidence type="ECO:0000313" key="2">
    <source>
        <dbReference type="Proteomes" id="UP000046155"/>
    </source>
</evidence>
<reference evidence="2" key="1">
    <citation type="submission" date="2015-01" db="EMBL/GenBank/DDBJ databases">
        <authorList>
            <person name="Manzoor Shahid"/>
            <person name="Zubair Saima"/>
        </authorList>
    </citation>
    <scope>NUCLEOTIDE SEQUENCE [LARGE SCALE GENOMIC DNA]</scope>
    <source>
        <strain evidence="2">Sp3</strain>
    </source>
</reference>
<protein>
    <submittedName>
        <fullName evidence="1">Uncharacterized protein</fullName>
    </submittedName>
</protein>
<evidence type="ECO:0000313" key="1">
    <source>
        <dbReference type="EMBL" id="CEO89912.1"/>
    </source>
</evidence>
<dbReference type="AlphaFoldDB" id="A0A0B7MQD5"/>
<dbReference type="RefSeq" id="WP_044665761.1">
    <property type="nucleotide sequence ID" value="NZ_CDRZ01000263.1"/>
</dbReference>
<gene>
    <name evidence="1" type="ORF">SSCH_640011</name>
</gene>
<dbReference type="Proteomes" id="UP000046155">
    <property type="component" value="Unassembled WGS sequence"/>
</dbReference>
<name>A0A0B7MQD5_9FIRM</name>
<dbReference type="EMBL" id="CDRZ01000263">
    <property type="protein sequence ID" value="CEO89912.1"/>
    <property type="molecule type" value="Genomic_DNA"/>
</dbReference>
<organism evidence="1 2">
    <name type="scientific">Syntrophaceticus schinkii</name>
    <dbReference type="NCBI Taxonomy" id="499207"/>
    <lineage>
        <taxon>Bacteria</taxon>
        <taxon>Bacillati</taxon>
        <taxon>Bacillota</taxon>
        <taxon>Clostridia</taxon>
        <taxon>Thermoanaerobacterales</taxon>
        <taxon>Thermoanaerobacterales Family III. Incertae Sedis</taxon>
        <taxon>Syntrophaceticus</taxon>
    </lineage>
</organism>